<dbReference type="EMBL" id="JAFNEN010000011">
    <property type="protein sequence ID" value="KAG8200895.1"/>
    <property type="molecule type" value="Genomic_DNA"/>
</dbReference>
<evidence type="ECO:0000313" key="1">
    <source>
        <dbReference type="EMBL" id="KAG8200895.1"/>
    </source>
</evidence>
<dbReference type="Proteomes" id="UP000827092">
    <property type="component" value="Unassembled WGS sequence"/>
</dbReference>
<organism evidence="1 2">
    <name type="scientific">Oedothorax gibbosus</name>
    <dbReference type="NCBI Taxonomy" id="931172"/>
    <lineage>
        <taxon>Eukaryota</taxon>
        <taxon>Metazoa</taxon>
        <taxon>Ecdysozoa</taxon>
        <taxon>Arthropoda</taxon>
        <taxon>Chelicerata</taxon>
        <taxon>Arachnida</taxon>
        <taxon>Araneae</taxon>
        <taxon>Araneomorphae</taxon>
        <taxon>Entelegynae</taxon>
        <taxon>Araneoidea</taxon>
        <taxon>Linyphiidae</taxon>
        <taxon>Erigoninae</taxon>
        <taxon>Oedothorax</taxon>
    </lineage>
</organism>
<protein>
    <submittedName>
        <fullName evidence="1">Uncharacterized protein</fullName>
    </submittedName>
</protein>
<gene>
    <name evidence="1" type="ORF">JTE90_020535</name>
</gene>
<sequence>MEVSAYASDRRNCCTFSRTLRRPGGVGRLEFLWLRAYGLEELIAEILNENSQARHLSNERLYDGWLGRYMVLLKAKNPRQRTDVQESIKFIDSFLRSSDQFQLLPSPFFIHHYEQSVLSQSFPLVEDFDLSKNGTIQTEWHSE</sequence>
<accession>A0AAV6VW27</accession>
<dbReference type="AlphaFoldDB" id="A0AAV6VW27"/>
<evidence type="ECO:0000313" key="2">
    <source>
        <dbReference type="Proteomes" id="UP000827092"/>
    </source>
</evidence>
<reference evidence="1 2" key="1">
    <citation type="journal article" date="2022" name="Nat. Ecol. Evol.">
        <title>A masculinizing supergene underlies an exaggerated male reproductive morph in a spider.</title>
        <authorList>
            <person name="Hendrickx F."/>
            <person name="De Corte Z."/>
            <person name="Sonet G."/>
            <person name="Van Belleghem S.M."/>
            <person name="Kostlbacher S."/>
            <person name="Vangestel C."/>
        </authorList>
    </citation>
    <scope>NUCLEOTIDE SEQUENCE [LARGE SCALE GENOMIC DNA]</scope>
    <source>
        <strain evidence="1">W744_W776</strain>
    </source>
</reference>
<keyword evidence="2" id="KW-1185">Reference proteome</keyword>
<proteinExistence type="predicted"/>
<name>A0AAV6VW27_9ARAC</name>
<comment type="caution">
    <text evidence="1">The sequence shown here is derived from an EMBL/GenBank/DDBJ whole genome shotgun (WGS) entry which is preliminary data.</text>
</comment>